<dbReference type="Pfam" id="PF03006">
    <property type="entry name" value="HlyIII"/>
    <property type="match status" value="1"/>
</dbReference>
<evidence type="ECO:0000256" key="5">
    <source>
        <dbReference type="ARBA" id="ARBA00023136"/>
    </source>
</evidence>
<evidence type="ECO:0000256" key="1">
    <source>
        <dbReference type="ARBA" id="ARBA00004141"/>
    </source>
</evidence>
<dbReference type="EMBL" id="CT868079">
    <property type="protein sequence ID" value="CAK70373.1"/>
    <property type="molecule type" value="Genomic_DNA"/>
</dbReference>
<keyword evidence="8" id="KW-0732">Signal</keyword>
<keyword evidence="3 7" id="KW-0812">Transmembrane</keyword>
<dbReference type="eggNOG" id="KOG0748">
    <property type="taxonomic scope" value="Eukaryota"/>
</dbReference>
<organism evidence="9 10">
    <name type="scientific">Paramecium tetraurelia</name>
    <dbReference type="NCBI Taxonomy" id="5888"/>
    <lineage>
        <taxon>Eukaryota</taxon>
        <taxon>Sar</taxon>
        <taxon>Alveolata</taxon>
        <taxon>Ciliophora</taxon>
        <taxon>Intramacronucleata</taxon>
        <taxon>Oligohymenophorea</taxon>
        <taxon>Peniculida</taxon>
        <taxon>Parameciidae</taxon>
        <taxon>Paramecium</taxon>
    </lineage>
</organism>
<dbReference type="RefSeq" id="XP_001437770.1">
    <property type="nucleotide sequence ID" value="XM_001437733.1"/>
</dbReference>
<sequence length="186" mass="21081">MALIAFLLSAIIFLGCSTTYHHFYCLSENVNKVLIRLDYAGICFLVSGSTFAPLFMDSNAIQHMQSYMPVYKAFLASFSLAFVCLISSILQNGDPQKTNYLQDLDLRVPFHSFILQSLLIIIALLCCYGHLIFVLKRFPEKKNPGKFDNCGQSHQIWHISVVIAILFTYVGSLNAYYQRLDMPCKA</sequence>
<feature type="transmembrane region" description="Helical" evidence="7">
    <location>
        <begin position="33"/>
        <end position="56"/>
    </location>
</feature>
<evidence type="ECO:0000256" key="7">
    <source>
        <dbReference type="SAM" id="Phobius"/>
    </source>
</evidence>
<gene>
    <name evidence="9" type="ORF">GSPATT00038475001</name>
</gene>
<dbReference type="STRING" id="5888.A0CHV6"/>
<dbReference type="GO" id="GO:0016020">
    <property type="term" value="C:membrane"/>
    <property type="evidence" value="ECO:0007669"/>
    <property type="project" value="UniProtKB-SubCell"/>
</dbReference>
<keyword evidence="6" id="KW-0862">Zinc</keyword>
<dbReference type="GeneID" id="5023555"/>
<dbReference type="HOGENOM" id="CLU_023075_5_1_1"/>
<dbReference type="GO" id="GO:0038023">
    <property type="term" value="F:signaling receptor activity"/>
    <property type="evidence" value="ECO:0000318"/>
    <property type="project" value="GO_Central"/>
</dbReference>
<reference evidence="9 10" key="1">
    <citation type="journal article" date="2006" name="Nature">
        <title>Global trends of whole-genome duplications revealed by the ciliate Paramecium tetraurelia.</title>
        <authorList>
            <consortium name="Genoscope"/>
            <person name="Aury J.-M."/>
            <person name="Jaillon O."/>
            <person name="Duret L."/>
            <person name="Noel B."/>
            <person name="Jubin C."/>
            <person name="Porcel B.M."/>
            <person name="Segurens B."/>
            <person name="Daubin V."/>
            <person name="Anthouard V."/>
            <person name="Aiach N."/>
            <person name="Arnaiz O."/>
            <person name="Billaut A."/>
            <person name="Beisson J."/>
            <person name="Blanc I."/>
            <person name="Bouhouche K."/>
            <person name="Camara F."/>
            <person name="Duharcourt S."/>
            <person name="Guigo R."/>
            <person name="Gogendeau D."/>
            <person name="Katinka M."/>
            <person name="Keller A.-M."/>
            <person name="Kissmehl R."/>
            <person name="Klotz C."/>
            <person name="Koll F."/>
            <person name="Le Moue A."/>
            <person name="Lepere C."/>
            <person name="Malinsky S."/>
            <person name="Nowacki M."/>
            <person name="Nowak J.K."/>
            <person name="Plattner H."/>
            <person name="Poulain J."/>
            <person name="Ruiz F."/>
            <person name="Serrano V."/>
            <person name="Zagulski M."/>
            <person name="Dessen P."/>
            <person name="Betermier M."/>
            <person name="Weissenbach J."/>
            <person name="Scarpelli C."/>
            <person name="Schachter V."/>
            <person name="Sperling L."/>
            <person name="Meyer E."/>
            <person name="Cohen J."/>
            <person name="Wincker P."/>
        </authorList>
    </citation>
    <scope>NUCLEOTIDE SEQUENCE [LARGE SCALE GENOMIC DNA]</scope>
    <source>
        <strain evidence="9 10">Stock d4-2</strain>
    </source>
</reference>
<evidence type="ECO:0000256" key="4">
    <source>
        <dbReference type="ARBA" id="ARBA00022989"/>
    </source>
</evidence>
<dbReference type="AlphaFoldDB" id="A0CHV6"/>
<evidence type="ECO:0000256" key="2">
    <source>
        <dbReference type="ARBA" id="ARBA00007018"/>
    </source>
</evidence>
<feature type="binding site" evidence="6">
    <location>
        <position position="21"/>
    </location>
    <ligand>
        <name>Zn(2+)</name>
        <dbReference type="ChEBI" id="CHEBI:29105"/>
    </ligand>
</feature>
<keyword evidence="5 7" id="KW-0472">Membrane</keyword>
<proteinExistence type="inferred from homology"/>
<keyword evidence="6" id="KW-0479">Metal-binding</keyword>
<feature type="signal peptide" evidence="8">
    <location>
        <begin position="1"/>
        <end position="18"/>
    </location>
</feature>
<feature type="binding site" evidence="6">
    <location>
        <position position="158"/>
    </location>
    <ligand>
        <name>Zn(2+)</name>
        <dbReference type="ChEBI" id="CHEBI:29105"/>
    </ligand>
</feature>
<comment type="similarity">
    <text evidence="2">Belongs to the ADIPOR family.</text>
</comment>
<evidence type="ECO:0000256" key="8">
    <source>
        <dbReference type="SAM" id="SignalP"/>
    </source>
</evidence>
<protein>
    <submittedName>
        <fullName evidence="9">Uncharacterized protein</fullName>
    </submittedName>
</protein>
<dbReference type="KEGG" id="ptm:GSPATT00038475001"/>
<evidence type="ECO:0000313" key="9">
    <source>
        <dbReference type="EMBL" id="CAK70373.1"/>
    </source>
</evidence>
<evidence type="ECO:0000256" key="6">
    <source>
        <dbReference type="PIRSR" id="PIRSR604254-1"/>
    </source>
</evidence>
<feature type="transmembrane region" description="Helical" evidence="7">
    <location>
        <begin position="156"/>
        <end position="177"/>
    </location>
</feature>
<dbReference type="PANTHER" id="PTHR20855">
    <property type="entry name" value="ADIPOR/PROGESTIN RECEPTOR-RELATED"/>
    <property type="match status" value="1"/>
</dbReference>
<accession>A0CHV6</accession>
<feature type="chain" id="PRO_5002623364" evidence="8">
    <location>
        <begin position="19"/>
        <end position="186"/>
    </location>
</feature>
<feature type="transmembrane region" description="Helical" evidence="7">
    <location>
        <begin position="68"/>
        <end position="90"/>
    </location>
</feature>
<evidence type="ECO:0000256" key="3">
    <source>
        <dbReference type="ARBA" id="ARBA00022692"/>
    </source>
</evidence>
<dbReference type="InterPro" id="IPR004254">
    <property type="entry name" value="AdipoR/HlyIII-related"/>
</dbReference>
<comment type="subcellular location">
    <subcellularLocation>
        <location evidence="1">Membrane</location>
        <topology evidence="1">Multi-pass membrane protein</topology>
    </subcellularLocation>
</comment>
<dbReference type="PANTHER" id="PTHR20855:SF52">
    <property type="entry name" value="ADIPONECTIN RECEPTOR PROTEIN"/>
    <property type="match status" value="1"/>
</dbReference>
<feature type="transmembrane region" description="Helical" evidence="7">
    <location>
        <begin position="110"/>
        <end position="135"/>
    </location>
</feature>
<feature type="binding site" evidence="6">
    <location>
        <position position="154"/>
    </location>
    <ligand>
        <name>Zn(2+)</name>
        <dbReference type="ChEBI" id="CHEBI:29105"/>
    </ligand>
</feature>
<dbReference type="InParanoid" id="A0CHV6"/>
<evidence type="ECO:0000313" key="10">
    <source>
        <dbReference type="Proteomes" id="UP000000600"/>
    </source>
</evidence>
<dbReference type="GO" id="GO:0046872">
    <property type="term" value="F:metal ion binding"/>
    <property type="evidence" value="ECO:0007669"/>
    <property type="project" value="UniProtKB-KW"/>
</dbReference>
<keyword evidence="4 7" id="KW-1133">Transmembrane helix</keyword>
<dbReference type="OrthoDB" id="529367at2759"/>
<name>A0CHV6_PARTE</name>
<dbReference type="Proteomes" id="UP000000600">
    <property type="component" value="Unassembled WGS sequence"/>
</dbReference>
<keyword evidence="10" id="KW-1185">Reference proteome</keyword>